<protein>
    <submittedName>
        <fullName evidence="2">Uncharacterized protein</fullName>
    </submittedName>
</protein>
<gene>
    <name evidence="2" type="ORF">CQ13_29750</name>
</gene>
<keyword evidence="3" id="KW-1185">Reference proteome</keyword>
<feature type="transmembrane region" description="Helical" evidence="1">
    <location>
        <begin position="12"/>
        <end position="37"/>
    </location>
</feature>
<proteinExistence type="predicted"/>
<keyword evidence="1" id="KW-0472">Membrane</keyword>
<accession>A0A0R3MPZ7</accession>
<evidence type="ECO:0000313" key="2">
    <source>
        <dbReference type="EMBL" id="KRR22276.1"/>
    </source>
</evidence>
<dbReference type="AlphaFoldDB" id="A0A0R3MPZ7"/>
<evidence type="ECO:0000313" key="3">
    <source>
        <dbReference type="Proteomes" id="UP000052023"/>
    </source>
</evidence>
<dbReference type="Proteomes" id="UP000052023">
    <property type="component" value="Unassembled WGS sequence"/>
</dbReference>
<organism evidence="2 3">
    <name type="scientific">Bradyrhizobium retamae</name>
    <dbReference type="NCBI Taxonomy" id="1300035"/>
    <lineage>
        <taxon>Bacteria</taxon>
        <taxon>Pseudomonadati</taxon>
        <taxon>Pseudomonadota</taxon>
        <taxon>Alphaproteobacteria</taxon>
        <taxon>Hyphomicrobiales</taxon>
        <taxon>Nitrobacteraceae</taxon>
        <taxon>Bradyrhizobium</taxon>
    </lineage>
</organism>
<sequence length="111" mass="12435">MEFGERSMTTLQAIAFGAMLAWTPSLIILAVSVWMFASLKRWSSRANCPSVRRKAKKVERRLEMLDQPLSDVGPTKSCSRWSAYLDAQLIADGLRDGRSMDRLLAALCGLR</sequence>
<evidence type="ECO:0000256" key="1">
    <source>
        <dbReference type="SAM" id="Phobius"/>
    </source>
</evidence>
<reference evidence="2 3" key="1">
    <citation type="submission" date="2014-03" db="EMBL/GenBank/DDBJ databases">
        <title>Bradyrhizobium valentinum sp. nov., isolated from effective nodules of Lupinus mariae-josephae, a lupine endemic of basic-lime soils in Eastern Spain.</title>
        <authorList>
            <person name="Duran D."/>
            <person name="Rey L."/>
            <person name="Navarro A."/>
            <person name="Busquets A."/>
            <person name="Imperial J."/>
            <person name="Ruiz-Argueso T."/>
        </authorList>
    </citation>
    <scope>NUCLEOTIDE SEQUENCE [LARGE SCALE GENOMIC DNA]</scope>
    <source>
        <strain evidence="2 3">Ro19</strain>
    </source>
</reference>
<comment type="caution">
    <text evidence="2">The sequence shown here is derived from an EMBL/GenBank/DDBJ whole genome shotgun (WGS) entry which is preliminary data.</text>
</comment>
<name>A0A0R3MPZ7_9BRAD</name>
<keyword evidence="1" id="KW-1133">Transmembrane helix</keyword>
<keyword evidence="1" id="KW-0812">Transmembrane</keyword>
<dbReference type="EMBL" id="LLYA01000166">
    <property type="protein sequence ID" value="KRR22276.1"/>
    <property type="molecule type" value="Genomic_DNA"/>
</dbReference>